<gene>
    <name evidence="6" type="ORF">KP509_12G043800</name>
</gene>
<keyword evidence="7" id="KW-1185">Reference proteome</keyword>
<dbReference type="Pfam" id="PF08241">
    <property type="entry name" value="Methyltransf_11"/>
    <property type="match status" value="1"/>
</dbReference>
<dbReference type="GO" id="GO:0008757">
    <property type="term" value="F:S-adenosylmethionine-dependent methyltransferase activity"/>
    <property type="evidence" value="ECO:0007669"/>
    <property type="project" value="InterPro"/>
</dbReference>
<proteinExistence type="inferred from homology"/>
<dbReference type="OMA" id="LDQWSHP"/>
<dbReference type="InterPro" id="IPR013216">
    <property type="entry name" value="Methyltransf_11"/>
</dbReference>
<organism evidence="6 7">
    <name type="scientific">Ceratopteris richardii</name>
    <name type="common">Triangle waterfern</name>
    <dbReference type="NCBI Taxonomy" id="49495"/>
    <lineage>
        <taxon>Eukaryota</taxon>
        <taxon>Viridiplantae</taxon>
        <taxon>Streptophyta</taxon>
        <taxon>Embryophyta</taxon>
        <taxon>Tracheophyta</taxon>
        <taxon>Polypodiopsida</taxon>
        <taxon>Polypodiidae</taxon>
        <taxon>Polypodiales</taxon>
        <taxon>Pteridineae</taxon>
        <taxon>Pteridaceae</taxon>
        <taxon>Parkerioideae</taxon>
        <taxon>Ceratopteris</taxon>
    </lineage>
</organism>
<dbReference type="GO" id="GO:0032259">
    <property type="term" value="P:methylation"/>
    <property type="evidence" value="ECO:0007669"/>
    <property type="project" value="UniProtKB-UniRule"/>
</dbReference>
<dbReference type="PANTHER" id="PTHR43591:SF81">
    <property type="entry name" value="MAGNESIUM PROTOPORPHYRIN IX METHYLTRANSFERASE, CHLOROPLASTIC-RELATED"/>
    <property type="match status" value="1"/>
</dbReference>
<comment type="caution">
    <text evidence="6">The sequence shown here is derived from an EMBL/GenBank/DDBJ whole genome shotgun (WGS) entry which is preliminary data.</text>
</comment>
<accession>A0A8T2TKL7</accession>
<reference evidence="6" key="1">
    <citation type="submission" date="2021-08" db="EMBL/GenBank/DDBJ databases">
        <title>WGS assembly of Ceratopteris richardii.</title>
        <authorList>
            <person name="Marchant D.B."/>
            <person name="Chen G."/>
            <person name="Jenkins J."/>
            <person name="Shu S."/>
            <person name="Leebens-Mack J."/>
            <person name="Grimwood J."/>
            <person name="Schmutz J."/>
            <person name="Soltis P."/>
            <person name="Soltis D."/>
            <person name="Chen Z.-H."/>
        </authorList>
    </citation>
    <scope>NUCLEOTIDE SEQUENCE</scope>
    <source>
        <strain evidence="6">Whitten #5841</strain>
        <tissue evidence="6">Leaf</tissue>
    </source>
</reference>
<keyword evidence="3 4" id="KW-0949">S-adenosyl-L-methionine</keyword>
<feature type="domain" description="Methyltransferase type 11" evidence="5">
    <location>
        <begin position="93"/>
        <end position="191"/>
    </location>
</feature>
<dbReference type="Proteomes" id="UP000825935">
    <property type="component" value="Chromosome 12"/>
</dbReference>
<dbReference type="SUPFAM" id="SSF53335">
    <property type="entry name" value="S-adenosyl-L-methionine-dependent methyltransferases"/>
    <property type="match status" value="1"/>
</dbReference>
<protein>
    <recommendedName>
        <fullName evidence="5">Methyltransferase type 11 domain-containing protein</fullName>
    </recommendedName>
</protein>
<evidence type="ECO:0000256" key="1">
    <source>
        <dbReference type="ARBA" id="ARBA00022603"/>
    </source>
</evidence>
<evidence type="ECO:0000313" key="7">
    <source>
        <dbReference type="Proteomes" id="UP000825935"/>
    </source>
</evidence>
<feature type="region of interest" description="SAM motif I" evidence="4">
    <location>
        <begin position="92"/>
        <end position="101"/>
    </location>
</feature>
<dbReference type="Gene3D" id="3.40.50.150">
    <property type="entry name" value="Vaccinia Virus protein VP39"/>
    <property type="match status" value="1"/>
</dbReference>
<dbReference type="EMBL" id="CM035417">
    <property type="protein sequence ID" value="KAH7423202.1"/>
    <property type="molecule type" value="Genomic_DNA"/>
</dbReference>
<dbReference type="PANTHER" id="PTHR43591">
    <property type="entry name" value="METHYLTRANSFERASE"/>
    <property type="match status" value="1"/>
</dbReference>
<dbReference type="InterPro" id="IPR025774">
    <property type="entry name" value="PiNMT-like"/>
</dbReference>
<dbReference type="CDD" id="cd02440">
    <property type="entry name" value="AdoMet_MTases"/>
    <property type="match status" value="1"/>
</dbReference>
<keyword evidence="2 4" id="KW-0808">Transferase</keyword>
<evidence type="ECO:0000256" key="3">
    <source>
        <dbReference type="ARBA" id="ARBA00022691"/>
    </source>
</evidence>
<dbReference type="PROSITE" id="PS51581">
    <property type="entry name" value="SAM_GTMT"/>
    <property type="match status" value="1"/>
</dbReference>
<sequence length="313" mass="34543">MRIMAAAASASPSAATGMFSELNNGIAHFYDTSSGVWENIWGEHMHHGYYDPGLPRRAAFTVDHVKAQVRMIEESLKWAGIPDEAESRPKKIIDVGCGIGGSSRHLARKYGAEVVGITLSPHQAQRATSITSAAGLSSKVRFQVADALNQPFPDNHFDFIWSMESGEHMPDKEKFMAELVRVTKPGGRILIVTWCHRELVEGENSLTPSEEKLLKKVCDAYYLPAWCPSSKYVNLAHRMGLEDVRSDDWTENITLFWPAVILSAFTLRGVVGLVKSGWTTIKGALAMSYMVKGYNSGLIKFALITARKPIQGS</sequence>
<evidence type="ECO:0000313" key="6">
    <source>
        <dbReference type="EMBL" id="KAH7423202.1"/>
    </source>
</evidence>
<keyword evidence="1 4" id="KW-0489">Methyltransferase</keyword>
<evidence type="ECO:0000259" key="5">
    <source>
        <dbReference type="Pfam" id="PF08241"/>
    </source>
</evidence>
<dbReference type="AlphaFoldDB" id="A0A8T2TKL7"/>
<feature type="region of interest" description="SAM motif III" evidence="4">
    <location>
        <begin position="182"/>
        <end position="191"/>
    </location>
</feature>
<name>A0A8T2TKL7_CERRI</name>
<feature type="region of interest" description="SAM motif II" evidence="4">
    <location>
        <begin position="155"/>
        <end position="163"/>
    </location>
</feature>
<comment type="similarity">
    <text evidence="4">Belongs to the class I-like SAM-binding methyltransferase superfamily. gTMT family.</text>
</comment>
<dbReference type="OrthoDB" id="8300214at2759"/>
<evidence type="ECO:0000256" key="4">
    <source>
        <dbReference type="PROSITE-ProRule" id="PRU00914"/>
    </source>
</evidence>
<dbReference type="InterPro" id="IPR029063">
    <property type="entry name" value="SAM-dependent_MTases_sf"/>
</dbReference>
<evidence type="ECO:0000256" key="2">
    <source>
        <dbReference type="ARBA" id="ARBA00022679"/>
    </source>
</evidence>